<dbReference type="PANTHER" id="PTHR35910:SF6">
    <property type="entry name" value="2EXR DOMAIN-CONTAINING PROTEIN"/>
    <property type="match status" value="1"/>
</dbReference>
<dbReference type="Pfam" id="PF20150">
    <property type="entry name" value="2EXR"/>
    <property type="match status" value="1"/>
</dbReference>
<comment type="caution">
    <text evidence="2">The sequence shown here is derived from an EMBL/GenBank/DDBJ whole genome shotgun (WGS) entry which is preliminary data.</text>
</comment>
<reference evidence="2" key="1">
    <citation type="submission" date="2020-01" db="EMBL/GenBank/DDBJ databases">
        <title>Identification and distribution of gene clusters putatively required for synthesis of sphingolipid metabolism inhibitors in phylogenetically diverse species of the filamentous fungus Fusarium.</title>
        <authorList>
            <person name="Kim H.-S."/>
            <person name="Busman M."/>
            <person name="Brown D.W."/>
            <person name="Divon H."/>
            <person name="Uhlig S."/>
            <person name="Proctor R.H."/>
        </authorList>
    </citation>
    <scope>NUCLEOTIDE SEQUENCE</scope>
    <source>
        <strain evidence="2">NRRL 53441</strain>
    </source>
</reference>
<name>A0A8H4KX53_9HYPO</name>
<evidence type="ECO:0000259" key="1">
    <source>
        <dbReference type="Pfam" id="PF20150"/>
    </source>
</evidence>
<dbReference type="AlphaFoldDB" id="A0A8H4KX53"/>
<dbReference type="EMBL" id="JAADJG010000031">
    <property type="protein sequence ID" value="KAF4457239.1"/>
    <property type="molecule type" value="Genomic_DNA"/>
</dbReference>
<accession>A0A8H4KX53</accession>
<evidence type="ECO:0000313" key="2">
    <source>
        <dbReference type="EMBL" id="KAF4457239.1"/>
    </source>
</evidence>
<evidence type="ECO:0000313" key="3">
    <source>
        <dbReference type="Proteomes" id="UP000605986"/>
    </source>
</evidence>
<dbReference type="InterPro" id="IPR045518">
    <property type="entry name" value="2EXR"/>
</dbReference>
<dbReference type="OrthoDB" id="3596450at2759"/>
<dbReference type="Proteomes" id="UP000605986">
    <property type="component" value="Unassembled WGS sequence"/>
</dbReference>
<gene>
    <name evidence="2" type="ORF">F53441_803</name>
</gene>
<feature type="domain" description="2EXR" evidence="1">
    <location>
        <begin position="17"/>
        <end position="134"/>
    </location>
</feature>
<proteinExistence type="predicted"/>
<keyword evidence="3" id="KW-1185">Reference proteome</keyword>
<protein>
    <recommendedName>
        <fullName evidence="1">2EXR domain-containing protein</fullName>
    </recommendedName>
</protein>
<sequence>MAKHPLVKPPQQEDETFHPFPLLPPELRIKIWEAACLSSFHKTHGIHYVDVDCVQFVQQDLDDDTFDENMEGGPRLLNHHVANRGSATLRALKSNWNTSLEKSDSVTYPNRSAYMWDAGLWMACQESRAIVAKHMDLEHWVELRKDGNRLDSATGWGELDFPSTLVPHQKDGMWRPIVVPHKDIFCINTGDVELLPLNLYRMQLYAPFLGTRKFTVLNMPHANIALEYQSSWNNDLPSSICGMAPELSPRSALSHWLSMFIDDQNDLDTVYRDCDGDYVRVGWIDTRKNAKGRSKGDVTEFIDAVGKLCDIEYHAQVYGGFDIVRLLTGGDPVFRTRRHLKLLVRRDNEVKECEEELLFLDPERDGSDDDGNEDKN</sequence>
<dbReference type="PANTHER" id="PTHR35910">
    <property type="entry name" value="2EXR DOMAIN-CONTAINING PROTEIN"/>
    <property type="match status" value="1"/>
</dbReference>
<organism evidence="2 3">
    <name type="scientific">Fusarium austroafricanum</name>
    <dbReference type="NCBI Taxonomy" id="2364996"/>
    <lineage>
        <taxon>Eukaryota</taxon>
        <taxon>Fungi</taxon>
        <taxon>Dikarya</taxon>
        <taxon>Ascomycota</taxon>
        <taxon>Pezizomycotina</taxon>
        <taxon>Sordariomycetes</taxon>
        <taxon>Hypocreomycetidae</taxon>
        <taxon>Hypocreales</taxon>
        <taxon>Nectriaceae</taxon>
        <taxon>Fusarium</taxon>
        <taxon>Fusarium concolor species complex</taxon>
    </lineage>
</organism>